<evidence type="ECO:0000313" key="7">
    <source>
        <dbReference type="Proteomes" id="UP000194236"/>
    </source>
</evidence>
<reference evidence="6 7" key="1">
    <citation type="submission" date="2017-03" db="EMBL/GenBank/DDBJ databases">
        <title>Genome Survey of Euroglyphus maynei.</title>
        <authorList>
            <person name="Arlian L.G."/>
            <person name="Morgan M.S."/>
            <person name="Rider S.D."/>
        </authorList>
    </citation>
    <scope>NUCLEOTIDE SEQUENCE [LARGE SCALE GENOMIC DNA]</scope>
    <source>
        <strain evidence="6">Arlian Lab</strain>
        <tissue evidence="6">Whole body</tissue>
    </source>
</reference>
<dbReference type="PANTHER" id="PTHR43086">
    <property type="entry name" value="VERY-LONG-CHAIN 3-OXOOACYL-COA REDUCTASE"/>
    <property type="match status" value="1"/>
</dbReference>
<accession>A0A1Y3AZ58</accession>
<dbReference type="GO" id="GO:0030497">
    <property type="term" value="P:fatty acid elongation"/>
    <property type="evidence" value="ECO:0007669"/>
    <property type="project" value="TreeGrafter"/>
</dbReference>
<protein>
    <submittedName>
        <fullName evidence="6">Inactive hydroxysteroid dehydrogenase-like protein</fullName>
    </submittedName>
</protein>
<comment type="caution">
    <text evidence="6">The sequence shown here is derived from an EMBL/GenBank/DDBJ whole genome shotgun (WGS) entry which is preliminary data.</text>
</comment>
<evidence type="ECO:0000313" key="6">
    <source>
        <dbReference type="EMBL" id="OTF73801.1"/>
    </source>
</evidence>
<keyword evidence="2" id="KW-0444">Lipid biosynthesis</keyword>
<keyword evidence="5" id="KW-0812">Transmembrane</keyword>
<keyword evidence="2" id="KW-0443">Lipid metabolism</keyword>
<keyword evidence="2" id="KW-0752">Steroid biosynthesis</keyword>
<keyword evidence="5" id="KW-0472">Membrane</keyword>
<evidence type="ECO:0000256" key="2">
    <source>
        <dbReference type="ARBA" id="ARBA00022955"/>
    </source>
</evidence>
<sequence>MDFLEILGAILAIILLFKSTVFITYLLLAQYGRKIGLGVKYISDNGEFAVISGATGCLGREFTQEFASMGYNLVLIARNGQKLDRLEQQIRKKYNTMKHVIKIAVDVTKSESYEKIKQQLAEVNPIVVLVNCMSTCP</sequence>
<dbReference type="GO" id="GO:0016491">
    <property type="term" value="F:oxidoreductase activity"/>
    <property type="evidence" value="ECO:0007669"/>
    <property type="project" value="UniProtKB-KW"/>
</dbReference>
<feature type="non-terminal residue" evidence="6">
    <location>
        <position position="137"/>
    </location>
</feature>
<name>A0A1Y3AZ58_EURMA</name>
<feature type="transmembrane region" description="Helical" evidence="5">
    <location>
        <begin position="6"/>
        <end position="28"/>
    </location>
</feature>
<keyword evidence="1" id="KW-0521">NADP</keyword>
<keyword evidence="5" id="KW-1133">Transmembrane helix</keyword>
<dbReference type="OrthoDB" id="5545019at2759"/>
<evidence type="ECO:0000256" key="1">
    <source>
        <dbReference type="ARBA" id="ARBA00022857"/>
    </source>
</evidence>
<evidence type="ECO:0000256" key="3">
    <source>
        <dbReference type="ARBA" id="ARBA00023002"/>
    </source>
</evidence>
<keyword evidence="7" id="KW-1185">Reference proteome</keyword>
<dbReference type="Gene3D" id="3.40.50.720">
    <property type="entry name" value="NAD(P)-binding Rossmann-like Domain"/>
    <property type="match status" value="1"/>
</dbReference>
<dbReference type="PANTHER" id="PTHR43086:SF2">
    <property type="entry name" value="HYDROXYSTEROID DEHYDROGENASE-LIKE PROTEIN 1"/>
    <property type="match status" value="1"/>
</dbReference>
<dbReference type="GO" id="GO:0006694">
    <property type="term" value="P:steroid biosynthetic process"/>
    <property type="evidence" value="ECO:0007669"/>
    <property type="project" value="UniProtKB-KW"/>
</dbReference>
<keyword evidence="3" id="KW-0560">Oxidoreductase</keyword>
<dbReference type="InterPro" id="IPR002347">
    <property type="entry name" value="SDR_fam"/>
</dbReference>
<gene>
    <name evidence="6" type="ORF">BLA29_012733</name>
</gene>
<dbReference type="InterPro" id="IPR036291">
    <property type="entry name" value="NAD(P)-bd_dom_sf"/>
</dbReference>
<dbReference type="GO" id="GO:0005783">
    <property type="term" value="C:endoplasmic reticulum"/>
    <property type="evidence" value="ECO:0007669"/>
    <property type="project" value="TreeGrafter"/>
</dbReference>
<dbReference type="EMBL" id="MUJZ01050068">
    <property type="protein sequence ID" value="OTF73801.1"/>
    <property type="molecule type" value="Genomic_DNA"/>
</dbReference>
<dbReference type="Proteomes" id="UP000194236">
    <property type="component" value="Unassembled WGS sequence"/>
</dbReference>
<organism evidence="6 7">
    <name type="scientific">Euroglyphus maynei</name>
    <name type="common">Mayne's house dust mite</name>
    <dbReference type="NCBI Taxonomy" id="6958"/>
    <lineage>
        <taxon>Eukaryota</taxon>
        <taxon>Metazoa</taxon>
        <taxon>Ecdysozoa</taxon>
        <taxon>Arthropoda</taxon>
        <taxon>Chelicerata</taxon>
        <taxon>Arachnida</taxon>
        <taxon>Acari</taxon>
        <taxon>Acariformes</taxon>
        <taxon>Sarcoptiformes</taxon>
        <taxon>Astigmata</taxon>
        <taxon>Psoroptidia</taxon>
        <taxon>Analgoidea</taxon>
        <taxon>Pyroglyphidae</taxon>
        <taxon>Pyroglyphinae</taxon>
        <taxon>Euroglyphus</taxon>
    </lineage>
</organism>
<dbReference type="AlphaFoldDB" id="A0A1Y3AZ58"/>
<dbReference type="SUPFAM" id="SSF51735">
    <property type="entry name" value="NAD(P)-binding Rossmann-fold domains"/>
    <property type="match status" value="1"/>
</dbReference>
<comment type="similarity">
    <text evidence="4">Belongs to the short-chain dehydrogenases/reductases (SDR) family. 17-beta-HSD 3 subfamily.</text>
</comment>
<dbReference type="Pfam" id="PF00106">
    <property type="entry name" value="adh_short"/>
    <property type="match status" value="1"/>
</dbReference>
<evidence type="ECO:0000256" key="5">
    <source>
        <dbReference type="SAM" id="Phobius"/>
    </source>
</evidence>
<proteinExistence type="inferred from homology"/>
<evidence type="ECO:0000256" key="4">
    <source>
        <dbReference type="ARBA" id="ARBA00038261"/>
    </source>
</evidence>